<dbReference type="RefSeq" id="WP_405196662.1">
    <property type="nucleotide sequence ID" value="NZ_JADEXN010000170.1"/>
</dbReference>
<dbReference type="AlphaFoldDB" id="A0A928VXS9"/>
<dbReference type="Pfam" id="PF14105">
    <property type="entry name" value="DUF4278"/>
    <property type="match status" value="1"/>
</dbReference>
<proteinExistence type="predicted"/>
<sequence>MKSSYRRASYASNPHKIDTLEFKTMTTYRGTNYIVRRPVSLKLPNRSDSV</sequence>
<accession>A0A928VXS9</accession>
<organism evidence="1 2">
    <name type="scientific">Zarconia navalis LEGE 11467</name>
    <dbReference type="NCBI Taxonomy" id="1828826"/>
    <lineage>
        <taxon>Bacteria</taxon>
        <taxon>Bacillati</taxon>
        <taxon>Cyanobacteriota</taxon>
        <taxon>Cyanophyceae</taxon>
        <taxon>Oscillatoriophycideae</taxon>
        <taxon>Oscillatoriales</taxon>
        <taxon>Oscillatoriales incertae sedis</taxon>
        <taxon>Zarconia</taxon>
        <taxon>Zarconia navalis</taxon>
    </lineage>
</organism>
<evidence type="ECO:0000313" key="2">
    <source>
        <dbReference type="Proteomes" id="UP000621799"/>
    </source>
</evidence>
<name>A0A928VXS9_9CYAN</name>
<dbReference type="Proteomes" id="UP000621799">
    <property type="component" value="Unassembled WGS sequence"/>
</dbReference>
<gene>
    <name evidence="1" type="ORF">IQ235_10725</name>
</gene>
<dbReference type="EMBL" id="JADEXN010000170">
    <property type="protein sequence ID" value="MBE9041253.1"/>
    <property type="molecule type" value="Genomic_DNA"/>
</dbReference>
<reference evidence="1" key="1">
    <citation type="submission" date="2020-10" db="EMBL/GenBank/DDBJ databases">
        <authorList>
            <person name="Castelo-Branco R."/>
            <person name="Eusebio N."/>
            <person name="Adriana R."/>
            <person name="Vieira A."/>
            <person name="Brugerolle De Fraissinette N."/>
            <person name="Rezende De Castro R."/>
            <person name="Schneider M.P."/>
            <person name="Vasconcelos V."/>
            <person name="Leao P.N."/>
        </authorList>
    </citation>
    <scope>NUCLEOTIDE SEQUENCE</scope>
    <source>
        <strain evidence="1">LEGE 11467</strain>
    </source>
</reference>
<evidence type="ECO:0000313" key="1">
    <source>
        <dbReference type="EMBL" id="MBE9041253.1"/>
    </source>
</evidence>
<protein>
    <submittedName>
        <fullName evidence="1">DUF4278 domain-containing protein</fullName>
    </submittedName>
</protein>
<keyword evidence="2" id="KW-1185">Reference proteome</keyword>
<dbReference type="InterPro" id="IPR025458">
    <property type="entry name" value="DUF4278"/>
</dbReference>
<comment type="caution">
    <text evidence="1">The sequence shown here is derived from an EMBL/GenBank/DDBJ whole genome shotgun (WGS) entry which is preliminary data.</text>
</comment>